<evidence type="ECO:0000313" key="1">
    <source>
        <dbReference type="EMBL" id="MFD2935172.1"/>
    </source>
</evidence>
<proteinExistence type="predicted"/>
<keyword evidence="2" id="KW-1185">Reference proteome</keyword>
<sequence>MKKALEVESLVPMFFTGGYHVGVGYRYHKFRVRVSVINGGTYNAETVGINNSSPAFKRFYNTSPGIFYGYNVWKNLELYTYLESHTFRIEQESTGVRKDIHSIDSGLGVSYQFFVGRYFYVQPGLHLYLRRNNSANFGDIHYTISNADVSP</sequence>
<name>A0ABW6AKV5_9BACT</name>
<evidence type="ECO:0008006" key="3">
    <source>
        <dbReference type="Google" id="ProtNLM"/>
    </source>
</evidence>
<reference evidence="2" key="1">
    <citation type="journal article" date="2019" name="Int. J. Syst. Evol. Microbiol.">
        <title>The Global Catalogue of Microorganisms (GCM) 10K type strain sequencing project: providing services to taxonomists for standard genome sequencing and annotation.</title>
        <authorList>
            <consortium name="The Broad Institute Genomics Platform"/>
            <consortium name="The Broad Institute Genome Sequencing Center for Infectious Disease"/>
            <person name="Wu L."/>
            <person name="Ma J."/>
        </authorList>
    </citation>
    <scope>NUCLEOTIDE SEQUENCE [LARGE SCALE GENOMIC DNA]</scope>
    <source>
        <strain evidence="2">KCTC 52490</strain>
    </source>
</reference>
<evidence type="ECO:0000313" key="2">
    <source>
        <dbReference type="Proteomes" id="UP001597512"/>
    </source>
</evidence>
<comment type="caution">
    <text evidence="1">The sequence shown here is derived from an EMBL/GenBank/DDBJ whole genome shotgun (WGS) entry which is preliminary data.</text>
</comment>
<protein>
    <recommendedName>
        <fullName evidence="3">Outer membrane beta-barrel protein</fullName>
    </recommendedName>
</protein>
<dbReference type="Proteomes" id="UP001597512">
    <property type="component" value="Unassembled WGS sequence"/>
</dbReference>
<dbReference type="EMBL" id="JBHUOM010000012">
    <property type="protein sequence ID" value="MFD2935172.1"/>
    <property type="molecule type" value="Genomic_DNA"/>
</dbReference>
<gene>
    <name evidence="1" type="ORF">ACFS25_15375</name>
</gene>
<dbReference type="RefSeq" id="WP_381502586.1">
    <property type="nucleotide sequence ID" value="NZ_JBHUOM010000012.1"/>
</dbReference>
<accession>A0ABW6AKV5</accession>
<organism evidence="1 2">
    <name type="scientific">Spirosoma flavum</name>
    <dbReference type="NCBI Taxonomy" id="2048557"/>
    <lineage>
        <taxon>Bacteria</taxon>
        <taxon>Pseudomonadati</taxon>
        <taxon>Bacteroidota</taxon>
        <taxon>Cytophagia</taxon>
        <taxon>Cytophagales</taxon>
        <taxon>Cytophagaceae</taxon>
        <taxon>Spirosoma</taxon>
    </lineage>
</organism>